<comment type="similarity">
    <text evidence="1">To bacterial alkanal monooxygenase alpha and beta chains.</text>
</comment>
<name>A0A3M8DMR4_9BACL</name>
<proteinExistence type="predicted"/>
<evidence type="ECO:0000313" key="3">
    <source>
        <dbReference type="EMBL" id="RNB89382.1"/>
    </source>
</evidence>
<dbReference type="GO" id="GO:0016705">
    <property type="term" value="F:oxidoreductase activity, acting on paired donors, with incorporation or reduction of molecular oxygen"/>
    <property type="evidence" value="ECO:0007669"/>
    <property type="project" value="InterPro"/>
</dbReference>
<dbReference type="EC" id="1.-.-.-" evidence="3"/>
<organism evidence="3 4">
    <name type="scientific">Brevibacillus nitrificans</name>
    <dbReference type="NCBI Taxonomy" id="651560"/>
    <lineage>
        <taxon>Bacteria</taxon>
        <taxon>Bacillati</taxon>
        <taxon>Bacillota</taxon>
        <taxon>Bacilli</taxon>
        <taxon>Bacillales</taxon>
        <taxon>Paenibacillaceae</taxon>
        <taxon>Brevibacillus</taxon>
    </lineage>
</organism>
<dbReference type="EMBL" id="RHHU01000003">
    <property type="protein sequence ID" value="RNB89382.1"/>
    <property type="molecule type" value="Genomic_DNA"/>
</dbReference>
<dbReference type="Proteomes" id="UP000269573">
    <property type="component" value="Unassembled WGS sequence"/>
</dbReference>
<dbReference type="SUPFAM" id="SSF51679">
    <property type="entry name" value="Bacterial luciferase-like"/>
    <property type="match status" value="1"/>
</dbReference>
<gene>
    <name evidence="3" type="ORF">EDM59_06435</name>
</gene>
<dbReference type="AlphaFoldDB" id="A0A3M8DMR4"/>
<dbReference type="Pfam" id="PF00296">
    <property type="entry name" value="Bac_luciferase"/>
    <property type="match status" value="1"/>
</dbReference>
<evidence type="ECO:0000259" key="2">
    <source>
        <dbReference type="Pfam" id="PF00296"/>
    </source>
</evidence>
<protein>
    <submittedName>
        <fullName evidence="3">MsnO8 family LLM class oxidoreductase</fullName>
        <ecNumber evidence="3">1.-.-.-</ecNumber>
    </submittedName>
</protein>
<dbReference type="InterPro" id="IPR011251">
    <property type="entry name" value="Luciferase-like_dom"/>
</dbReference>
<dbReference type="PANTHER" id="PTHR30137:SF20">
    <property type="entry name" value="N-ACETYL-S-ALKYLCYSTEINE MONOOXYGENASE"/>
    <property type="match status" value="1"/>
</dbReference>
<dbReference type="GO" id="GO:0005829">
    <property type="term" value="C:cytosol"/>
    <property type="evidence" value="ECO:0007669"/>
    <property type="project" value="TreeGrafter"/>
</dbReference>
<comment type="caution">
    <text evidence="3">The sequence shown here is derived from an EMBL/GenBank/DDBJ whole genome shotgun (WGS) entry which is preliminary data.</text>
</comment>
<dbReference type="InterPro" id="IPR050766">
    <property type="entry name" value="Bact_Lucif_Oxidored"/>
</dbReference>
<keyword evidence="3" id="KW-0560">Oxidoreductase</keyword>
<evidence type="ECO:0000313" key="4">
    <source>
        <dbReference type="Proteomes" id="UP000269573"/>
    </source>
</evidence>
<dbReference type="InterPro" id="IPR036661">
    <property type="entry name" value="Luciferase-like_sf"/>
</dbReference>
<sequence>MKGIKASVLDLSPIYQEVAPHSALQQSVVLAQTAEALGYSRYWVSEHHDMPQFASSTPEVLLAHIGAKTSRIRIGSGAVLLPNYRPYKVGEAFALLATLYPGRVDLGIGRAPGGSAHASLAISGSFLAQVGKMEELVGDLSAILGNEFTVEGQPVIARPIPPAPAQLWMLGTNRKSAELAAKFGSGYVFGHFMSEQPGEEAILHYREQFRATRHHEKPQVILAVSVYCAATEEEASRMIREKKEGSRSSKMIIGTSKQLAPILDELVAKFRADELMIITDVPDYQKRLGSYKRLAHLVFSLGSIV</sequence>
<evidence type="ECO:0000256" key="1">
    <source>
        <dbReference type="ARBA" id="ARBA00007789"/>
    </source>
</evidence>
<dbReference type="InterPro" id="IPR019949">
    <property type="entry name" value="CmoO-like"/>
</dbReference>
<reference evidence="3 4" key="1">
    <citation type="submission" date="2018-10" db="EMBL/GenBank/DDBJ databases">
        <title>Phylogenomics of Brevibacillus.</title>
        <authorList>
            <person name="Dunlap C."/>
        </authorList>
    </citation>
    <scope>NUCLEOTIDE SEQUENCE [LARGE SCALE GENOMIC DNA]</scope>
    <source>
        <strain evidence="3 4">JCM 15774</strain>
    </source>
</reference>
<accession>A0A3M8DMR4</accession>
<dbReference type="NCBIfam" id="TIGR03558">
    <property type="entry name" value="oxido_grp_1"/>
    <property type="match status" value="1"/>
</dbReference>
<dbReference type="Gene3D" id="3.20.20.30">
    <property type="entry name" value="Luciferase-like domain"/>
    <property type="match status" value="1"/>
</dbReference>
<feature type="domain" description="Luciferase-like" evidence="2">
    <location>
        <begin position="22"/>
        <end position="240"/>
    </location>
</feature>
<keyword evidence="4" id="KW-1185">Reference proteome</keyword>
<dbReference type="PANTHER" id="PTHR30137">
    <property type="entry name" value="LUCIFERASE-LIKE MONOOXYGENASE"/>
    <property type="match status" value="1"/>
</dbReference>